<dbReference type="KEGG" id="wso:WSWS_01004"/>
<organism evidence="1 2">
    <name type="scientific">Weissella soli</name>
    <dbReference type="NCBI Taxonomy" id="155866"/>
    <lineage>
        <taxon>Bacteria</taxon>
        <taxon>Bacillati</taxon>
        <taxon>Bacillota</taxon>
        <taxon>Bacilli</taxon>
        <taxon>Lactobacillales</taxon>
        <taxon>Lactobacillaceae</taxon>
        <taxon>Weissella</taxon>
    </lineage>
</organism>
<protein>
    <submittedName>
        <fullName evidence="1">Putative membrane-anchored protein</fullName>
    </submittedName>
</protein>
<accession>A0A288Q6Z1</accession>
<evidence type="ECO:0000313" key="1">
    <source>
        <dbReference type="EMBL" id="RDL12198.1"/>
    </source>
</evidence>
<dbReference type="AlphaFoldDB" id="A0A288Q6Z1"/>
<dbReference type="GeneID" id="94546196"/>
<comment type="caution">
    <text evidence="1">The sequence shown here is derived from an EMBL/GenBank/DDBJ whole genome shotgun (WGS) entry which is preliminary data.</text>
</comment>
<dbReference type="InterPro" id="IPR007136">
    <property type="entry name" value="DUF347"/>
</dbReference>
<dbReference type="Proteomes" id="UP000254912">
    <property type="component" value="Unassembled WGS sequence"/>
</dbReference>
<gene>
    <name evidence="1" type="ORF">DFP99_0633</name>
</gene>
<evidence type="ECO:0000313" key="2">
    <source>
        <dbReference type="Proteomes" id="UP000254912"/>
    </source>
</evidence>
<reference evidence="1 2" key="1">
    <citation type="submission" date="2018-07" db="EMBL/GenBank/DDBJ databases">
        <title>Genomic Encyclopedia of Type Strains, Phase III (KMG-III): the genomes of soil and plant-associated and newly described type strains.</title>
        <authorList>
            <person name="Whitman W."/>
        </authorList>
    </citation>
    <scope>NUCLEOTIDE SEQUENCE [LARGE SCALE GENOMIC DNA]</scope>
    <source>
        <strain evidence="1 2">CECT 7031</strain>
    </source>
</reference>
<keyword evidence="2" id="KW-1185">Reference proteome</keyword>
<dbReference type="RefSeq" id="WP_164699447.1">
    <property type="nucleotide sequence ID" value="NZ_BJYO01000002.1"/>
</dbReference>
<proteinExistence type="predicted"/>
<dbReference type="Pfam" id="PF03988">
    <property type="entry name" value="DUF347"/>
    <property type="match status" value="4"/>
</dbReference>
<sequence length="252" mass="28020">MEENLLVKVPTITLIFWLTKLVTTGMGESLSDTLAKSIGPIPTLIFAVISFGATLYWQVTRKQYHVISYWLPVATLAILGTIMADAVHGGLHISHYMASILFFGLMLASFMGWFLVEHDISIHTITTRRAELFYWLTVSFSFMLGTALGDYIGNDLGLGLFLTGVFLSILLVIALTVRQVFVRNLLLETGSFWVAYILTRPIGASFADYFGLKWHNGALGSQGLSIIWLVMFIVLIGIMVRTDVVEADVQMD</sequence>
<name>A0A288Q6Z1_9LACO</name>
<dbReference type="EMBL" id="QRAS01000001">
    <property type="protein sequence ID" value="RDL12198.1"/>
    <property type="molecule type" value="Genomic_DNA"/>
</dbReference>